<dbReference type="InterPro" id="IPR011990">
    <property type="entry name" value="TPR-like_helical_dom_sf"/>
</dbReference>
<gene>
    <name evidence="2" type="ORF">METZ01_LOCUS94154</name>
</gene>
<proteinExistence type="predicted"/>
<reference evidence="2" key="1">
    <citation type="submission" date="2018-05" db="EMBL/GenBank/DDBJ databases">
        <authorList>
            <person name="Lanie J.A."/>
            <person name="Ng W.-L."/>
            <person name="Kazmierczak K.M."/>
            <person name="Andrzejewski T.M."/>
            <person name="Davidsen T.M."/>
            <person name="Wayne K.J."/>
            <person name="Tettelin H."/>
            <person name="Glass J.I."/>
            <person name="Rusch D."/>
            <person name="Podicherti R."/>
            <person name="Tsui H.-C.T."/>
            <person name="Winkler M.E."/>
        </authorList>
    </citation>
    <scope>NUCLEOTIDE SEQUENCE</scope>
</reference>
<sequence>MNTVFQFNYSNSTDDWSIHGNSGGKAASTRSHNHLKLFELAETLNFRERALDPEHPNTLQSRHSMASGFYDMGRVQEGRSALRRHPEVPGARAEPGTS</sequence>
<evidence type="ECO:0000256" key="1">
    <source>
        <dbReference type="SAM" id="MobiDB-lite"/>
    </source>
</evidence>
<organism evidence="2">
    <name type="scientific">marine metagenome</name>
    <dbReference type="NCBI Taxonomy" id="408172"/>
    <lineage>
        <taxon>unclassified sequences</taxon>
        <taxon>metagenomes</taxon>
        <taxon>ecological metagenomes</taxon>
    </lineage>
</organism>
<accession>A0A381VLX8</accession>
<dbReference type="Gene3D" id="1.25.40.10">
    <property type="entry name" value="Tetratricopeptide repeat domain"/>
    <property type="match status" value="1"/>
</dbReference>
<protein>
    <submittedName>
        <fullName evidence="2">Uncharacterized protein</fullName>
    </submittedName>
</protein>
<feature type="region of interest" description="Disordered" evidence="1">
    <location>
        <begin position="75"/>
        <end position="98"/>
    </location>
</feature>
<name>A0A381VLX8_9ZZZZ</name>
<dbReference type="AlphaFoldDB" id="A0A381VLX8"/>
<dbReference type="EMBL" id="UINC01009204">
    <property type="protein sequence ID" value="SVA41300.1"/>
    <property type="molecule type" value="Genomic_DNA"/>
</dbReference>
<evidence type="ECO:0000313" key="2">
    <source>
        <dbReference type="EMBL" id="SVA41300.1"/>
    </source>
</evidence>